<dbReference type="EMBL" id="JADOUA010000001">
    <property type="protein sequence ID" value="MBG6085930.1"/>
    <property type="molecule type" value="Genomic_DNA"/>
</dbReference>
<feature type="compositionally biased region" description="Gly residues" evidence="1">
    <location>
        <begin position="440"/>
        <end position="455"/>
    </location>
</feature>
<name>A0A931D954_9ACTN</name>
<comment type="caution">
    <text evidence="2">The sequence shown here is derived from an EMBL/GenBank/DDBJ whole genome shotgun (WGS) entry which is preliminary data.</text>
</comment>
<sequence length="468" mass="50117">MTRTTVIGLDGVPHWLLEELAAEGVMPATRELLGQGALRPLRAPVPDISSTSWVTFLTGADPGRHGVYGFIDLEPGGYGTFFPRLPDVRAPLLWEHVPGDCAILNVPGTYPAPPVRGTLISGFVAPDFDRAVHPPEERAPLRELDYRLDVDIDDPVGDPDGFMDEVEAALAARRAAFRRHLERRPRLAVCVITETDRVHHFHWRSLRTPGSPLHDRILRFYRRVDEAIAELAELAGDGALMIVSDHGFGPADAQFYLNAWLRREGYLALPADAPDLRGIDGATRAFALDPGRLYFNHRDRFPGGGDLDRPALKAELAARLAALRLGDGGAVTEGGPGRPLVGEVLDGAHLYAGPEAHRAPDLVVMPAHGVQVRGSWTQAEPIAPGPLTGTHTRHDATFWLRGDHGRGTVEMRDVAPTILACLGVPPGPAMEGVPVTGAPAGRGSGVPGGGSGVPGEPGVRARRTPVTP</sequence>
<evidence type="ECO:0000313" key="3">
    <source>
        <dbReference type="Proteomes" id="UP000614047"/>
    </source>
</evidence>
<dbReference type="Gene3D" id="3.40.720.10">
    <property type="entry name" value="Alkaline Phosphatase, subunit A"/>
    <property type="match status" value="1"/>
</dbReference>
<dbReference type="AlphaFoldDB" id="A0A931D954"/>
<dbReference type="SUPFAM" id="SSF53649">
    <property type="entry name" value="Alkaline phosphatase-like"/>
    <property type="match status" value="1"/>
</dbReference>
<organism evidence="2 3">
    <name type="scientific">Actinomadura viridis</name>
    <dbReference type="NCBI Taxonomy" id="58110"/>
    <lineage>
        <taxon>Bacteria</taxon>
        <taxon>Bacillati</taxon>
        <taxon>Actinomycetota</taxon>
        <taxon>Actinomycetes</taxon>
        <taxon>Streptosporangiales</taxon>
        <taxon>Thermomonosporaceae</taxon>
        <taxon>Actinomadura</taxon>
    </lineage>
</organism>
<feature type="region of interest" description="Disordered" evidence="1">
    <location>
        <begin position="433"/>
        <end position="468"/>
    </location>
</feature>
<evidence type="ECO:0000256" key="1">
    <source>
        <dbReference type="SAM" id="MobiDB-lite"/>
    </source>
</evidence>
<reference evidence="2" key="1">
    <citation type="submission" date="2020-11" db="EMBL/GenBank/DDBJ databases">
        <title>Sequencing the genomes of 1000 actinobacteria strains.</title>
        <authorList>
            <person name="Klenk H.-P."/>
        </authorList>
    </citation>
    <scope>NUCLEOTIDE SEQUENCE</scope>
    <source>
        <strain evidence="2">DSM 43175</strain>
    </source>
</reference>
<dbReference type="Proteomes" id="UP000614047">
    <property type="component" value="Unassembled WGS sequence"/>
</dbReference>
<proteinExistence type="predicted"/>
<dbReference type="RefSeq" id="WP_197008995.1">
    <property type="nucleotide sequence ID" value="NZ_BAABES010000014.1"/>
</dbReference>
<dbReference type="InterPro" id="IPR017850">
    <property type="entry name" value="Alkaline_phosphatase_core_sf"/>
</dbReference>
<accession>A0A931D954</accession>
<dbReference type="Pfam" id="PF01663">
    <property type="entry name" value="Phosphodiest"/>
    <property type="match status" value="1"/>
</dbReference>
<dbReference type="InterPro" id="IPR002591">
    <property type="entry name" value="Phosphodiest/P_Trfase"/>
</dbReference>
<keyword evidence="3" id="KW-1185">Reference proteome</keyword>
<evidence type="ECO:0000313" key="2">
    <source>
        <dbReference type="EMBL" id="MBG6085930.1"/>
    </source>
</evidence>
<protein>
    <submittedName>
        <fullName evidence="2">AlkP superfamily phosphohydrolase/phosphomutase</fullName>
    </submittedName>
</protein>
<gene>
    <name evidence="2" type="ORF">IW256_000043</name>
</gene>